<dbReference type="SMART" id="SM00862">
    <property type="entry name" value="Trans_reg_C"/>
    <property type="match status" value="1"/>
</dbReference>
<dbReference type="GO" id="GO:0006355">
    <property type="term" value="P:regulation of DNA-templated transcription"/>
    <property type="evidence" value="ECO:0007669"/>
    <property type="project" value="InterPro"/>
</dbReference>
<evidence type="ECO:0000313" key="9">
    <source>
        <dbReference type="Proteomes" id="UP001256547"/>
    </source>
</evidence>
<dbReference type="InterPro" id="IPR001867">
    <property type="entry name" value="OmpR/PhoB-type_DNA-bd"/>
</dbReference>
<feature type="domain" description="OmpR/PhoB-type" evidence="5">
    <location>
        <begin position="109"/>
        <end position="215"/>
    </location>
</feature>
<evidence type="ECO:0000259" key="5">
    <source>
        <dbReference type="PROSITE" id="PS51755"/>
    </source>
</evidence>
<dbReference type="Pfam" id="PF00486">
    <property type="entry name" value="Trans_reg_C"/>
    <property type="match status" value="1"/>
</dbReference>
<evidence type="ECO:0000256" key="4">
    <source>
        <dbReference type="PROSITE-ProRule" id="PRU01091"/>
    </source>
</evidence>
<evidence type="ECO:0000313" key="6">
    <source>
        <dbReference type="EMBL" id="MDT2597696.1"/>
    </source>
</evidence>
<keyword evidence="2 4" id="KW-0238">DNA-binding</keyword>
<sequence>MQLLLLTKVPLYEENFERQLKQLGNEVYCSTNVLTALKRGMIDKNFLNQFEGIIFSETLYDSEIQEIMKQLSQETIKCFRRASESKHEEADFLPFDAWIPLDIDLCRLREILLIAELSHMVNKGAAHVQQVAVKQKLSELSLKLKQKEIVYYLIQAGDRTVPREEISQQIWEKAPTKSVLASLSKVVSKVNEKLENEFGDEAIQTIWGQGYRLNKKFFDYLENDLVDVQETVLCESVQQ</sequence>
<dbReference type="InterPro" id="IPR016032">
    <property type="entry name" value="Sig_transdc_resp-reg_C-effctor"/>
</dbReference>
<comment type="caution">
    <text evidence="7">The sequence shown here is derived from an EMBL/GenBank/DDBJ whole genome shotgun (WGS) entry which is preliminary data.</text>
</comment>
<accession>A0AAP5NHP6</accession>
<dbReference type="EMBL" id="JARPYT010000016">
    <property type="protein sequence ID" value="MDT2637911.1"/>
    <property type="molecule type" value="Genomic_DNA"/>
</dbReference>
<dbReference type="AlphaFoldDB" id="A0AAP5NHP6"/>
<protein>
    <submittedName>
        <fullName evidence="7">Helix-turn-helix domain-containing protein</fullName>
    </submittedName>
</protein>
<reference evidence="7 9" key="1">
    <citation type="submission" date="2023-03" db="EMBL/GenBank/DDBJ databases">
        <authorList>
            <person name="Shen W."/>
            <person name="Cai J."/>
        </authorList>
    </citation>
    <scope>NUCLEOTIDE SEQUENCE</scope>
    <source>
        <strain evidence="7">P55-2</strain>
        <strain evidence="6 9">P72-2</strain>
    </source>
</reference>
<dbReference type="GO" id="GO:0000160">
    <property type="term" value="P:phosphorelay signal transduction system"/>
    <property type="evidence" value="ECO:0007669"/>
    <property type="project" value="InterPro"/>
</dbReference>
<dbReference type="EMBL" id="JARPYR010000029">
    <property type="protein sequence ID" value="MDT2597696.1"/>
    <property type="molecule type" value="Genomic_DNA"/>
</dbReference>
<evidence type="ECO:0000256" key="3">
    <source>
        <dbReference type="ARBA" id="ARBA00023163"/>
    </source>
</evidence>
<evidence type="ECO:0000313" key="7">
    <source>
        <dbReference type="EMBL" id="MDT2637911.1"/>
    </source>
</evidence>
<evidence type="ECO:0000313" key="8">
    <source>
        <dbReference type="Proteomes" id="UP001245561"/>
    </source>
</evidence>
<dbReference type="Proteomes" id="UP001256547">
    <property type="component" value="Unassembled WGS sequence"/>
</dbReference>
<evidence type="ECO:0000256" key="2">
    <source>
        <dbReference type="ARBA" id="ARBA00023125"/>
    </source>
</evidence>
<keyword evidence="3" id="KW-0804">Transcription</keyword>
<feature type="DNA-binding region" description="OmpR/PhoB-type" evidence="4">
    <location>
        <begin position="109"/>
        <end position="215"/>
    </location>
</feature>
<dbReference type="InterPro" id="IPR036388">
    <property type="entry name" value="WH-like_DNA-bd_sf"/>
</dbReference>
<name>A0AAP5NHP6_9ENTE</name>
<dbReference type="GO" id="GO:0003677">
    <property type="term" value="F:DNA binding"/>
    <property type="evidence" value="ECO:0007669"/>
    <property type="project" value="UniProtKB-UniRule"/>
</dbReference>
<dbReference type="Gene3D" id="1.10.10.10">
    <property type="entry name" value="Winged helix-like DNA-binding domain superfamily/Winged helix DNA-binding domain"/>
    <property type="match status" value="1"/>
</dbReference>
<keyword evidence="9" id="KW-1185">Reference proteome</keyword>
<dbReference type="SUPFAM" id="SSF46894">
    <property type="entry name" value="C-terminal effector domain of the bipartite response regulators"/>
    <property type="match status" value="1"/>
</dbReference>
<evidence type="ECO:0000256" key="1">
    <source>
        <dbReference type="ARBA" id="ARBA00023015"/>
    </source>
</evidence>
<keyword evidence="1" id="KW-0805">Transcription regulation</keyword>
<gene>
    <name evidence="7" type="ORF">P7D36_10440</name>
    <name evidence="6" type="ORF">P7D39_11875</name>
</gene>
<dbReference type="RefSeq" id="WP_311800671.1">
    <property type="nucleotide sequence ID" value="NZ_JARPYR010000029.1"/>
</dbReference>
<dbReference type="Proteomes" id="UP001245561">
    <property type="component" value="Unassembled WGS sequence"/>
</dbReference>
<dbReference type="PROSITE" id="PS51755">
    <property type="entry name" value="OMPR_PHOB"/>
    <property type="match status" value="1"/>
</dbReference>
<proteinExistence type="predicted"/>
<organism evidence="7 8">
    <name type="scientific">Enterococcus dongliensis</name>
    <dbReference type="NCBI Taxonomy" id="2559925"/>
    <lineage>
        <taxon>Bacteria</taxon>
        <taxon>Bacillati</taxon>
        <taxon>Bacillota</taxon>
        <taxon>Bacilli</taxon>
        <taxon>Lactobacillales</taxon>
        <taxon>Enterococcaceae</taxon>
        <taxon>Enterococcus</taxon>
    </lineage>
</organism>